<feature type="non-terminal residue" evidence="1">
    <location>
        <position position="95"/>
    </location>
</feature>
<evidence type="ECO:0000313" key="1">
    <source>
        <dbReference type="EMBL" id="GAH75527.1"/>
    </source>
</evidence>
<gene>
    <name evidence="1" type="ORF">S03H2_46118</name>
</gene>
<sequence length="95" mass="10536">MKTKINALLEEFCGDDFPKIKEHANSIVSEREIPFVNAGLIVMDNFIEISENAKKEAKKIAVSKGISFGLSAPEPDKLMNHLKEGKQQVKIGKLP</sequence>
<accession>X1I1G1</accession>
<dbReference type="AlphaFoldDB" id="X1I1G1"/>
<organism evidence="1">
    <name type="scientific">marine sediment metagenome</name>
    <dbReference type="NCBI Taxonomy" id="412755"/>
    <lineage>
        <taxon>unclassified sequences</taxon>
        <taxon>metagenomes</taxon>
        <taxon>ecological metagenomes</taxon>
    </lineage>
</organism>
<dbReference type="EMBL" id="BARU01028932">
    <property type="protein sequence ID" value="GAH75527.1"/>
    <property type="molecule type" value="Genomic_DNA"/>
</dbReference>
<name>X1I1G1_9ZZZZ</name>
<comment type="caution">
    <text evidence="1">The sequence shown here is derived from an EMBL/GenBank/DDBJ whole genome shotgun (WGS) entry which is preliminary data.</text>
</comment>
<proteinExistence type="predicted"/>
<reference evidence="1" key="1">
    <citation type="journal article" date="2014" name="Front. Microbiol.">
        <title>High frequency of phylogenetically diverse reductive dehalogenase-homologous genes in deep subseafloor sedimentary metagenomes.</title>
        <authorList>
            <person name="Kawai M."/>
            <person name="Futagami T."/>
            <person name="Toyoda A."/>
            <person name="Takaki Y."/>
            <person name="Nishi S."/>
            <person name="Hori S."/>
            <person name="Arai W."/>
            <person name="Tsubouchi T."/>
            <person name="Morono Y."/>
            <person name="Uchiyama I."/>
            <person name="Ito T."/>
            <person name="Fujiyama A."/>
            <person name="Inagaki F."/>
            <person name="Takami H."/>
        </authorList>
    </citation>
    <scope>NUCLEOTIDE SEQUENCE</scope>
    <source>
        <strain evidence="1">Expedition CK06-06</strain>
    </source>
</reference>
<protein>
    <submittedName>
        <fullName evidence="1">Uncharacterized protein</fullName>
    </submittedName>
</protein>